<dbReference type="InterPro" id="IPR013325">
    <property type="entry name" value="RNA_pol_sigma_r2"/>
</dbReference>
<evidence type="ECO:0008006" key="9">
    <source>
        <dbReference type="Google" id="ProtNLM"/>
    </source>
</evidence>
<name>A0A0D8JDK8_9BACT</name>
<accession>A0A0D8JDK8</accession>
<dbReference type="NCBIfam" id="TIGR02985">
    <property type="entry name" value="Sig70_bacteroi1"/>
    <property type="match status" value="1"/>
</dbReference>
<dbReference type="Pfam" id="PF08281">
    <property type="entry name" value="Sigma70_r4_2"/>
    <property type="match status" value="1"/>
</dbReference>
<gene>
    <name evidence="7" type="ORF">LH29_06070</name>
</gene>
<dbReference type="InterPro" id="IPR007627">
    <property type="entry name" value="RNA_pol_sigma70_r2"/>
</dbReference>
<dbReference type="SUPFAM" id="SSF88659">
    <property type="entry name" value="Sigma3 and sigma4 domains of RNA polymerase sigma factors"/>
    <property type="match status" value="1"/>
</dbReference>
<evidence type="ECO:0000259" key="5">
    <source>
        <dbReference type="Pfam" id="PF04542"/>
    </source>
</evidence>
<organism evidence="7 8">
    <name type="scientific">Draconibacterium sediminis</name>
    <dbReference type="NCBI Taxonomy" id="1544798"/>
    <lineage>
        <taxon>Bacteria</taxon>
        <taxon>Pseudomonadati</taxon>
        <taxon>Bacteroidota</taxon>
        <taxon>Bacteroidia</taxon>
        <taxon>Marinilabiliales</taxon>
        <taxon>Prolixibacteraceae</taxon>
        <taxon>Draconibacterium</taxon>
    </lineage>
</organism>
<dbReference type="InterPro" id="IPR014284">
    <property type="entry name" value="RNA_pol_sigma-70_dom"/>
</dbReference>
<dbReference type="GO" id="GO:0016987">
    <property type="term" value="F:sigma factor activity"/>
    <property type="evidence" value="ECO:0007669"/>
    <property type="project" value="UniProtKB-KW"/>
</dbReference>
<dbReference type="PANTHER" id="PTHR43133:SF46">
    <property type="entry name" value="RNA POLYMERASE SIGMA-70 FACTOR ECF SUBFAMILY"/>
    <property type="match status" value="1"/>
</dbReference>
<dbReference type="GO" id="GO:0006352">
    <property type="term" value="P:DNA-templated transcription initiation"/>
    <property type="evidence" value="ECO:0007669"/>
    <property type="project" value="InterPro"/>
</dbReference>
<evidence type="ECO:0000259" key="6">
    <source>
        <dbReference type="Pfam" id="PF08281"/>
    </source>
</evidence>
<protein>
    <recommendedName>
        <fullName evidence="9">RNA polymerase sigma-70 factor</fullName>
    </recommendedName>
</protein>
<feature type="domain" description="RNA polymerase sigma factor 70 region 4 type 2" evidence="6">
    <location>
        <begin position="124"/>
        <end position="175"/>
    </location>
</feature>
<evidence type="ECO:0000256" key="2">
    <source>
        <dbReference type="ARBA" id="ARBA00023015"/>
    </source>
</evidence>
<proteinExistence type="inferred from homology"/>
<dbReference type="Gene3D" id="1.10.1740.10">
    <property type="match status" value="1"/>
</dbReference>
<comment type="caution">
    <text evidence="7">The sequence shown here is derived from an EMBL/GenBank/DDBJ whole genome shotgun (WGS) entry which is preliminary data.</text>
</comment>
<dbReference type="NCBIfam" id="TIGR02937">
    <property type="entry name" value="sigma70-ECF"/>
    <property type="match status" value="1"/>
</dbReference>
<keyword evidence="8" id="KW-1185">Reference proteome</keyword>
<dbReference type="PANTHER" id="PTHR43133">
    <property type="entry name" value="RNA POLYMERASE ECF-TYPE SIGMA FACTO"/>
    <property type="match status" value="1"/>
</dbReference>
<evidence type="ECO:0000313" key="7">
    <source>
        <dbReference type="EMBL" id="KJF44982.1"/>
    </source>
</evidence>
<dbReference type="InterPro" id="IPR036388">
    <property type="entry name" value="WH-like_DNA-bd_sf"/>
</dbReference>
<dbReference type="EMBL" id="JRHC01000001">
    <property type="protein sequence ID" value="KJF44982.1"/>
    <property type="molecule type" value="Genomic_DNA"/>
</dbReference>
<evidence type="ECO:0000256" key="3">
    <source>
        <dbReference type="ARBA" id="ARBA00023082"/>
    </source>
</evidence>
<dbReference type="Proteomes" id="UP000032544">
    <property type="component" value="Unassembled WGS sequence"/>
</dbReference>
<feature type="domain" description="RNA polymerase sigma-70 region 2" evidence="5">
    <location>
        <begin position="27"/>
        <end position="91"/>
    </location>
</feature>
<sequence length="195" mass="22481">MPESEIQNNSFVLAELARGQERAFDFIFRKYYKALCAQATVYVKDIDEAQGIVQESFIKLWGKREEAESIKNLPSYLTSMVRNQCIDHMRKVNVLNKTHQQGAANDEVENTTENLVLAHEFEEKLVVVLSNLPERCRIAFEYSRFENLTYPEIAEKMGISVKAVEALISRALKTLRAELKEYLPLLALLFKISQF</sequence>
<evidence type="ECO:0000256" key="1">
    <source>
        <dbReference type="ARBA" id="ARBA00010641"/>
    </source>
</evidence>
<dbReference type="InterPro" id="IPR013324">
    <property type="entry name" value="RNA_pol_sigma_r3/r4-like"/>
</dbReference>
<evidence type="ECO:0000313" key="8">
    <source>
        <dbReference type="Proteomes" id="UP000032544"/>
    </source>
</evidence>
<comment type="similarity">
    <text evidence="1">Belongs to the sigma-70 factor family. ECF subfamily.</text>
</comment>
<dbReference type="InterPro" id="IPR014327">
    <property type="entry name" value="RNA_pol_sigma70_bacteroid"/>
</dbReference>
<dbReference type="GO" id="GO:0003677">
    <property type="term" value="F:DNA binding"/>
    <property type="evidence" value="ECO:0007669"/>
    <property type="project" value="InterPro"/>
</dbReference>
<dbReference type="CDD" id="cd06171">
    <property type="entry name" value="Sigma70_r4"/>
    <property type="match status" value="1"/>
</dbReference>
<keyword evidence="3" id="KW-0731">Sigma factor</keyword>
<keyword evidence="4" id="KW-0804">Transcription</keyword>
<evidence type="ECO:0000256" key="4">
    <source>
        <dbReference type="ARBA" id="ARBA00023163"/>
    </source>
</evidence>
<reference evidence="7 8" key="1">
    <citation type="submission" date="2014-09" db="EMBL/GenBank/DDBJ databases">
        <title>Draft Genome Sequence of Draconibacterium sp. JN14CK-3.</title>
        <authorList>
            <person name="Dong C."/>
            <person name="Lai Q."/>
            <person name="Shao Z."/>
        </authorList>
    </citation>
    <scope>NUCLEOTIDE SEQUENCE [LARGE SCALE GENOMIC DNA]</scope>
    <source>
        <strain evidence="7 8">JN14CK-3</strain>
    </source>
</reference>
<keyword evidence="2" id="KW-0805">Transcription regulation</keyword>
<dbReference type="Gene3D" id="1.10.10.10">
    <property type="entry name" value="Winged helix-like DNA-binding domain superfamily/Winged helix DNA-binding domain"/>
    <property type="match status" value="1"/>
</dbReference>
<dbReference type="InterPro" id="IPR039425">
    <property type="entry name" value="RNA_pol_sigma-70-like"/>
</dbReference>
<dbReference type="InterPro" id="IPR013249">
    <property type="entry name" value="RNA_pol_sigma70_r4_t2"/>
</dbReference>
<dbReference type="AlphaFoldDB" id="A0A0D8JDK8"/>
<dbReference type="Pfam" id="PF04542">
    <property type="entry name" value="Sigma70_r2"/>
    <property type="match status" value="1"/>
</dbReference>
<dbReference type="STRING" id="1544798.LH29_06070"/>
<dbReference type="SUPFAM" id="SSF88946">
    <property type="entry name" value="Sigma2 domain of RNA polymerase sigma factors"/>
    <property type="match status" value="1"/>
</dbReference>